<accession>C2XYX5</accession>
<protein>
    <submittedName>
        <fullName evidence="1">Uncharacterized protein</fullName>
    </submittedName>
</protein>
<dbReference type="EMBL" id="ACMP01000107">
    <property type="protein sequence ID" value="EEL69107.1"/>
    <property type="molecule type" value="Genomic_DNA"/>
</dbReference>
<organism evidence="1">
    <name type="scientific">Bacillus mycoides</name>
    <dbReference type="NCBI Taxonomy" id="1405"/>
    <lineage>
        <taxon>Bacteria</taxon>
        <taxon>Bacillati</taxon>
        <taxon>Bacillota</taxon>
        <taxon>Bacilli</taxon>
        <taxon>Bacillales</taxon>
        <taxon>Bacillaceae</taxon>
        <taxon>Bacillus</taxon>
        <taxon>Bacillus cereus group</taxon>
    </lineage>
</organism>
<dbReference type="HOGENOM" id="CLU_2749129_0_0_9"/>
<dbReference type="AlphaFoldDB" id="C2Q0J7"/>
<accession>C2Q0J7</accession>
<gene>
    <name evidence="1" type="ORF">bcere0026_39080</name>
</gene>
<name>C2Q0J7_BACMY</name>
<proteinExistence type="predicted"/>
<comment type="caution">
    <text evidence="1">The sequence shown here is derived from an EMBL/GenBank/DDBJ whole genome shotgun (WGS) entry which is preliminary data.</text>
</comment>
<evidence type="ECO:0000313" key="1">
    <source>
        <dbReference type="EMBL" id="EEL69107.1"/>
    </source>
</evidence>
<dbReference type="InterPro" id="IPR024993">
    <property type="entry name" value="DUF3894"/>
</dbReference>
<dbReference type="Proteomes" id="UP000001753">
    <property type="component" value="Chromosome"/>
</dbReference>
<reference evidence="1" key="1">
    <citation type="journal article" date="2012" name="Genome Res.">
        <title>Genomic characterization of the Bacillus cereus sensu lato species: Backdrop to the evolution of Bacillus anthracis.</title>
        <authorList>
            <person name="Zwick M.E."/>
            <person name="Joseph S.J."/>
            <person name="Didelot X."/>
            <person name="Chen P.E."/>
            <person name="Bishop-Lilly K.A."/>
            <person name="Stewart A.C."/>
            <person name="Willner K."/>
            <person name="Nolan N."/>
            <person name="Lentz S."/>
            <person name="Thomason M.K."/>
            <person name="Sozhamannan S."/>
            <person name="Mateczun A.J."/>
            <person name="Du L."/>
            <person name="Read T.D."/>
        </authorList>
    </citation>
    <scope>NUCLEOTIDE SEQUENCE [LARGE SCALE GENOMIC DNA]</scope>
    <source>
        <strain evidence="1">AH603</strain>
    </source>
</reference>
<dbReference type="Pfam" id="PF13033">
    <property type="entry name" value="DUF3894"/>
    <property type="match status" value="1"/>
</dbReference>
<sequence>MSKGVAHMYLNPKISYMQFCVGFLFVITFILATFNICSYVVAIVFMALLNLTFVIGAFQQKQYTSFVIALVMAFSFSIVAIVIYIK</sequence>